<dbReference type="AlphaFoldDB" id="A0A9P8TEG3"/>
<name>A0A9P8TEG3_WICPI</name>
<evidence type="ECO:0000313" key="2">
    <source>
        <dbReference type="Proteomes" id="UP000774326"/>
    </source>
</evidence>
<evidence type="ECO:0000313" key="1">
    <source>
        <dbReference type="EMBL" id="KAH3675799.1"/>
    </source>
</evidence>
<accession>A0A9P8TEG3</accession>
<organism evidence="1 2">
    <name type="scientific">Wickerhamomyces pijperi</name>
    <name type="common">Yeast</name>
    <name type="synonym">Pichia pijperi</name>
    <dbReference type="NCBI Taxonomy" id="599730"/>
    <lineage>
        <taxon>Eukaryota</taxon>
        <taxon>Fungi</taxon>
        <taxon>Dikarya</taxon>
        <taxon>Ascomycota</taxon>
        <taxon>Saccharomycotina</taxon>
        <taxon>Saccharomycetes</taxon>
        <taxon>Phaffomycetales</taxon>
        <taxon>Wickerhamomycetaceae</taxon>
        <taxon>Wickerhamomyces</taxon>
    </lineage>
</organism>
<sequence length="91" mass="9696">MKSSSAKSSKLSITTSESFLKAPPKFGLAVLAFFLPAPPVAVPPDLANLACLSALSLSLEMTFKVEMTCLIFSVDNSLVKSLIKSMAKEEE</sequence>
<proteinExistence type="predicted"/>
<dbReference type="EMBL" id="JAEUBG010005348">
    <property type="protein sequence ID" value="KAH3675799.1"/>
    <property type="molecule type" value="Genomic_DNA"/>
</dbReference>
<keyword evidence="2" id="KW-1185">Reference proteome</keyword>
<protein>
    <submittedName>
        <fullName evidence="1">Uncharacterized protein</fullName>
    </submittedName>
</protein>
<reference evidence="1" key="1">
    <citation type="journal article" date="2021" name="Open Biol.">
        <title>Shared evolutionary footprints suggest mitochondrial oxidative damage underlies multiple complex I losses in fungi.</title>
        <authorList>
            <person name="Schikora-Tamarit M.A."/>
            <person name="Marcet-Houben M."/>
            <person name="Nosek J."/>
            <person name="Gabaldon T."/>
        </authorList>
    </citation>
    <scope>NUCLEOTIDE SEQUENCE</scope>
    <source>
        <strain evidence="1">CBS2887</strain>
    </source>
</reference>
<gene>
    <name evidence="1" type="ORF">WICPIJ_009252</name>
</gene>
<comment type="caution">
    <text evidence="1">The sequence shown here is derived from an EMBL/GenBank/DDBJ whole genome shotgun (WGS) entry which is preliminary data.</text>
</comment>
<dbReference type="Proteomes" id="UP000774326">
    <property type="component" value="Unassembled WGS sequence"/>
</dbReference>
<reference evidence="1" key="2">
    <citation type="submission" date="2021-01" db="EMBL/GenBank/DDBJ databases">
        <authorList>
            <person name="Schikora-Tamarit M.A."/>
        </authorList>
    </citation>
    <scope>NUCLEOTIDE SEQUENCE</scope>
    <source>
        <strain evidence="1">CBS2887</strain>
    </source>
</reference>